<comment type="caution">
    <text evidence="3">The sequence shown here is derived from an EMBL/GenBank/DDBJ whole genome shotgun (WGS) entry which is preliminary data.</text>
</comment>
<evidence type="ECO:0000256" key="2">
    <source>
        <dbReference type="SAM" id="SignalP"/>
    </source>
</evidence>
<feature type="region of interest" description="Disordered" evidence="1">
    <location>
        <begin position="25"/>
        <end position="48"/>
    </location>
</feature>
<dbReference type="PROSITE" id="PS51257">
    <property type="entry name" value="PROKAR_LIPOPROTEIN"/>
    <property type="match status" value="1"/>
</dbReference>
<name>A0ABV5QN83_9ACTN</name>
<organism evidence="3 4">
    <name type="scientific">Streptomyces roseoviridis</name>
    <dbReference type="NCBI Taxonomy" id="67361"/>
    <lineage>
        <taxon>Bacteria</taxon>
        <taxon>Bacillati</taxon>
        <taxon>Actinomycetota</taxon>
        <taxon>Actinomycetes</taxon>
        <taxon>Kitasatosporales</taxon>
        <taxon>Streptomycetaceae</taxon>
        <taxon>Streptomyces</taxon>
    </lineage>
</organism>
<evidence type="ECO:0008006" key="5">
    <source>
        <dbReference type="Google" id="ProtNLM"/>
    </source>
</evidence>
<sequence length="184" mass="19248">MGKKRRTVSAALAGLALTLGAAGCGAEDEAAKTPPPPPRPAGTGPLTKDVVRADVDGAVAAAGLPRNAEDYGQLADKGSGRLPAACSLAFKSFDEESTPVDLSRYDTVVGALRDRAWQPAGERKERKARDGTVGVAEQLFEQRGWFMVTEYREAADGQGVVTLRAHDIACVKKSGILDQDPTAG</sequence>
<proteinExistence type="predicted"/>
<feature type="chain" id="PRO_5045061188" description="Lipoprotein" evidence="2">
    <location>
        <begin position="22"/>
        <end position="184"/>
    </location>
</feature>
<evidence type="ECO:0000313" key="3">
    <source>
        <dbReference type="EMBL" id="MFB9554970.1"/>
    </source>
</evidence>
<gene>
    <name evidence="3" type="ORF">ACFFTP_12285</name>
</gene>
<protein>
    <recommendedName>
        <fullName evidence="5">Lipoprotein</fullName>
    </recommendedName>
</protein>
<evidence type="ECO:0000256" key="1">
    <source>
        <dbReference type="SAM" id="MobiDB-lite"/>
    </source>
</evidence>
<feature type="signal peptide" evidence="2">
    <location>
        <begin position="1"/>
        <end position="21"/>
    </location>
</feature>
<keyword evidence="2" id="KW-0732">Signal</keyword>
<keyword evidence="4" id="KW-1185">Reference proteome</keyword>
<dbReference type="EMBL" id="JBHMCT010000008">
    <property type="protein sequence ID" value="MFB9554970.1"/>
    <property type="molecule type" value="Genomic_DNA"/>
</dbReference>
<dbReference type="RefSeq" id="WP_345488782.1">
    <property type="nucleotide sequence ID" value="NZ_BAAAWU010000001.1"/>
</dbReference>
<evidence type="ECO:0000313" key="4">
    <source>
        <dbReference type="Proteomes" id="UP001589716"/>
    </source>
</evidence>
<accession>A0ABV5QN83</accession>
<reference evidence="3 4" key="1">
    <citation type="submission" date="2024-09" db="EMBL/GenBank/DDBJ databases">
        <authorList>
            <person name="Sun Q."/>
            <person name="Mori K."/>
        </authorList>
    </citation>
    <scope>NUCLEOTIDE SEQUENCE [LARGE SCALE GENOMIC DNA]</scope>
    <source>
        <strain evidence="3 4">JCM 4414</strain>
    </source>
</reference>
<dbReference type="Proteomes" id="UP001589716">
    <property type="component" value="Unassembled WGS sequence"/>
</dbReference>